<feature type="domain" description="Rv2993c-like N-terminal" evidence="3">
    <location>
        <begin position="1"/>
        <end position="60"/>
    </location>
</feature>
<evidence type="ECO:0000259" key="2">
    <source>
        <dbReference type="Pfam" id="PF01557"/>
    </source>
</evidence>
<dbReference type="InterPro" id="IPR036663">
    <property type="entry name" value="Fumarylacetoacetase_C_sf"/>
</dbReference>
<dbReference type="SUPFAM" id="SSF56529">
    <property type="entry name" value="FAH"/>
    <property type="match status" value="1"/>
</dbReference>
<keyword evidence="1" id="KW-0479">Metal-binding</keyword>
<evidence type="ECO:0000313" key="5">
    <source>
        <dbReference type="Proteomes" id="UP001596266"/>
    </source>
</evidence>
<dbReference type="InterPro" id="IPR018833">
    <property type="entry name" value="Rv2993c-like_N"/>
</dbReference>
<dbReference type="GO" id="GO:0016787">
    <property type="term" value="F:hydrolase activity"/>
    <property type="evidence" value="ECO:0007669"/>
    <property type="project" value="UniProtKB-KW"/>
</dbReference>
<evidence type="ECO:0000256" key="1">
    <source>
        <dbReference type="ARBA" id="ARBA00022723"/>
    </source>
</evidence>
<protein>
    <submittedName>
        <fullName evidence="4">Fumarylacetoacetate hydrolase family protein</fullName>
        <ecNumber evidence="4">3.7.-.-</ecNumber>
    </submittedName>
</protein>
<dbReference type="Gene3D" id="2.30.30.370">
    <property type="entry name" value="FAH"/>
    <property type="match status" value="1"/>
</dbReference>
<evidence type="ECO:0000313" key="4">
    <source>
        <dbReference type="EMBL" id="MFC6395984.1"/>
    </source>
</evidence>
<dbReference type="Pfam" id="PF10370">
    <property type="entry name" value="Rv2993c-like_N"/>
    <property type="match status" value="1"/>
</dbReference>
<dbReference type="InterPro" id="IPR011234">
    <property type="entry name" value="Fumarylacetoacetase-like_C"/>
</dbReference>
<keyword evidence="4" id="KW-0378">Hydrolase</keyword>
<dbReference type="RefSeq" id="WP_343885943.1">
    <property type="nucleotide sequence ID" value="NZ_BAAAKI010000012.1"/>
</dbReference>
<evidence type="ECO:0000259" key="3">
    <source>
        <dbReference type="Pfam" id="PF10370"/>
    </source>
</evidence>
<dbReference type="Pfam" id="PF01557">
    <property type="entry name" value="FAA_hydrolase"/>
    <property type="match status" value="1"/>
</dbReference>
<dbReference type="Gene3D" id="3.90.850.10">
    <property type="entry name" value="Fumarylacetoacetase-like, C-terminal domain"/>
    <property type="match status" value="1"/>
</dbReference>
<keyword evidence="5" id="KW-1185">Reference proteome</keyword>
<sequence>MRIARFAPDGAEPRFGIVELAADGGDNPDTIATISGDPLAGPVNYTGERLALDDVRLLAPVIPRSKVVGVGRNFAAHAAEMGNEVPTTPLIFLKPNTSVVGPYDPIVRPSACKDLHHEGELAVVIGRICKQVPAERVAEVIFGYTVANDVTARDLQATDGQWSRAKGADSFCPLGPWIVTHLSLDDAAKLDITTAVDGELRQQGNTGQMVRGIAELVSHISSFTTLLPGDVILTGTPAGVGSMEPGQRVTVTVEGIGDLTNTVVDEDEDEDEDAE</sequence>
<reference evidence="5" key="1">
    <citation type="journal article" date="2019" name="Int. J. Syst. Evol. Microbiol.">
        <title>The Global Catalogue of Microorganisms (GCM) 10K type strain sequencing project: providing services to taxonomists for standard genome sequencing and annotation.</title>
        <authorList>
            <consortium name="The Broad Institute Genomics Platform"/>
            <consortium name="The Broad Institute Genome Sequencing Center for Infectious Disease"/>
            <person name="Wu L."/>
            <person name="Ma J."/>
        </authorList>
    </citation>
    <scope>NUCLEOTIDE SEQUENCE [LARGE SCALE GENOMIC DNA]</scope>
    <source>
        <strain evidence="5">CGMCC 1.15277</strain>
    </source>
</reference>
<dbReference type="EMBL" id="JBHSUA010000008">
    <property type="protein sequence ID" value="MFC6395984.1"/>
    <property type="molecule type" value="Genomic_DNA"/>
</dbReference>
<dbReference type="PANTHER" id="PTHR11820">
    <property type="entry name" value="ACYLPYRUVASE"/>
    <property type="match status" value="1"/>
</dbReference>
<feature type="domain" description="Fumarylacetoacetase-like C-terminal" evidence="2">
    <location>
        <begin position="66"/>
        <end position="264"/>
    </location>
</feature>
<accession>A0ABW1WXQ5</accession>
<name>A0ABW1WXQ5_9ACTN</name>
<dbReference type="PANTHER" id="PTHR11820:SF7">
    <property type="entry name" value="ACYLPYRUVASE FAHD1, MITOCHONDRIAL"/>
    <property type="match status" value="1"/>
</dbReference>
<proteinExistence type="predicted"/>
<dbReference type="Proteomes" id="UP001596266">
    <property type="component" value="Unassembled WGS sequence"/>
</dbReference>
<organism evidence="4 5">
    <name type="scientific">Luteococcus sanguinis</name>
    <dbReference type="NCBI Taxonomy" id="174038"/>
    <lineage>
        <taxon>Bacteria</taxon>
        <taxon>Bacillati</taxon>
        <taxon>Actinomycetota</taxon>
        <taxon>Actinomycetes</taxon>
        <taxon>Propionibacteriales</taxon>
        <taxon>Propionibacteriaceae</taxon>
        <taxon>Luteococcus</taxon>
    </lineage>
</organism>
<gene>
    <name evidence="4" type="ORF">ACFP57_03110</name>
</gene>
<dbReference type="EC" id="3.7.-.-" evidence="4"/>
<comment type="caution">
    <text evidence="4">The sequence shown here is derived from an EMBL/GenBank/DDBJ whole genome shotgun (WGS) entry which is preliminary data.</text>
</comment>